<dbReference type="InterPro" id="IPR021455">
    <property type="entry name" value="DUF3106"/>
</dbReference>
<sequence>MHHFFKNHLASSLTLLALCFSGPMSLHNAQGQGAAAGGAPAHAKASGVPEKTTDGTWDGLKPNQQAILAPLENDWDYLNPESRKRWIQVANLYPKMSEQEQQRLQSRMTSWSNLSQKDRRLARENYLASLKFPADKKVEAWSAYQKLSEEQKKKLAKLEASKKKPNAVSSPTLVQHPITQKSDIVIKPSRTPENPSAGSPEASGDNPANSNPY</sequence>
<evidence type="ECO:0000256" key="1">
    <source>
        <dbReference type="SAM" id="MobiDB-lite"/>
    </source>
</evidence>
<reference evidence="3" key="1">
    <citation type="journal article" date="2021" name="Genome Biol. Evol.">
        <title>Continental-Scale Gene Flow Prevents Allopatric Divergence of Pelagic Freshwater Bacteria.</title>
        <authorList>
            <person name="Hoetzinger M."/>
            <person name="Pitt A."/>
            <person name="Huemer A."/>
            <person name="Hahn M.W."/>
        </authorList>
    </citation>
    <scope>NUCLEOTIDE SEQUENCE</scope>
    <source>
        <strain evidence="3">SM1-W8</strain>
    </source>
</reference>
<name>A0A9Q2WHP8_9BURK</name>
<feature type="compositionally biased region" description="Low complexity" evidence="1">
    <location>
        <begin position="29"/>
        <end position="47"/>
    </location>
</feature>
<dbReference type="EMBL" id="JAANEY010000001">
    <property type="protein sequence ID" value="MBT8550987.1"/>
    <property type="molecule type" value="Genomic_DNA"/>
</dbReference>
<feature type="region of interest" description="Disordered" evidence="1">
    <location>
        <begin position="156"/>
        <end position="213"/>
    </location>
</feature>
<dbReference type="AlphaFoldDB" id="A0A9Q2WHP8"/>
<feature type="region of interest" description="Disordered" evidence="1">
    <location>
        <begin position="29"/>
        <end position="61"/>
    </location>
</feature>
<dbReference type="Proteomes" id="UP000783102">
    <property type="component" value="Unassembled WGS sequence"/>
</dbReference>
<keyword evidence="2" id="KW-0732">Signal</keyword>
<protein>
    <submittedName>
        <fullName evidence="3">DUF3106 domain-containing protein</fullName>
    </submittedName>
</protein>
<gene>
    <name evidence="3" type="ORF">G6731_03335</name>
</gene>
<feature type="compositionally biased region" description="Polar residues" evidence="1">
    <location>
        <begin position="167"/>
        <end position="182"/>
    </location>
</feature>
<feature type="signal peptide" evidence="2">
    <location>
        <begin position="1"/>
        <end position="28"/>
    </location>
</feature>
<proteinExistence type="predicted"/>
<evidence type="ECO:0000256" key="2">
    <source>
        <dbReference type="SAM" id="SignalP"/>
    </source>
</evidence>
<accession>A0A9Q2WHP8</accession>
<comment type="caution">
    <text evidence="3">The sequence shown here is derived from an EMBL/GenBank/DDBJ whole genome shotgun (WGS) entry which is preliminary data.</text>
</comment>
<feature type="chain" id="PRO_5040508580" evidence="2">
    <location>
        <begin position="29"/>
        <end position="213"/>
    </location>
</feature>
<evidence type="ECO:0000313" key="4">
    <source>
        <dbReference type="Proteomes" id="UP000783102"/>
    </source>
</evidence>
<dbReference type="Pfam" id="PF11304">
    <property type="entry name" value="DUF3106"/>
    <property type="match status" value="1"/>
</dbReference>
<organism evidence="3 4">
    <name type="scientific">Polynucleobacter paneuropaeus</name>
    <dbReference type="NCBI Taxonomy" id="2527775"/>
    <lineage>
        <taxon>Bacteria</taxon>
        <taxon>Pseudomonadati</taxon>
        <taxon>Pseudomonadota</taxon>
        <taxon>Betaproteobacteria</taxon>
        <taxon>Burkholderiales</taxon>
        <taxon>Burkholderiaceae</taxon>
        <taxon>Polynucleobacter</taxon>
    </lineage>
</organism>
<evidence type="ECO:0000313" key="3">
    <source>
        <dbReference type="EMBL" id="MBT8550987.1"/>
    </source>
</evidence>